<evidence type="ECO:0008006" key="4">
    <source>
        <dbReference type="Google" id="ProtNLM"/>
    </source>
</evidence>
<keyword evidence="1" id="KW-0472">Membrane</keyword>
<dbReference type="EMBL" id="PISJ01000013">
    <property type="protein sequence ID" value="PKF33319.1"/>
    <property type="molecule type" value="Genomic_DNA"/>
</dbReference>
<keyword evidence="1" id="KW-1133">Transmembrane helix</keyword>
<dbReference type="AlphaFoldDB" id="A0A2N0WEK4"/>
<name>A0A2N0WEK4_9GAMM</name>
<feature type="transmembrane region" description="Helical" evidence="1">
    <location>
        <begin position="6"/>
        <end position="24"/>
    </location>
</feature>
<reference evidence="2 3" key="1">
    <citation type="submission" date="2017-12" db="EMBL/GenBank/DDBJ databases">
        <title>Draft Genome sequences of multiple microbial strains isolated from spacecraft associated surfaces.</title>
        <authorList>
            <person name="Seuylemezian A."/>
            <person name="Vaishampayan P."/>
            <person name="Venkateswaran K."/>
        </authorList>
    </citation>
    <scope>NUCLEOTIDE SEQUENCE [LARGE SCALE GENOMIC DNA]</scope>
    <source>
        <strain evidence="2 3">2P01AA</strain>
    </source>
</reference>
<evidence type="ECO:0000256" key="1">
    <source>
        <dbReference type="SAM" id="Phobius"/>
    </source>
</evidence>
<sequence>MTLKFLGIMVSLLACMSVYLSHPNQIFLNKQLPRPFFYMGLVSFIFGLSILIYCLPLLVAILIWLAIATLVWSFAPFIMLMKRSS</sequence>
<dbReference type="PROSITE" id="PS51257">
    <property type="entry name" value="PROKAR_LIPOPROTEIN"/>
    <property type="match status" value="1"/>
</dbReference>
<accession>A0A2N0WEK4</accession>
<comment type="caution">
    <text evidence="2">The sequence shown here is derived from an EMBL/GenBank/DDBJ whole genome shotgun (WGS) entry which is preliminary data.</text>
</comment>
<feature type="transmembrane region" description="Helical" evidence="1">
    <location>
        <begin position="61"/>
        <end position="81"/>
    </location>
</feature>
<organism evidence="2 3">
    <name type="scientific">Acinetobacter proteolyticus</name>
    <dbReference type="NCBI Taxonomy" id="1776741"/>
    <lineage>
        <taxon>Bacteria</taxon>
        <taxon>Pseudomonadati</taxon>
        <taxon>Pseudomonadota</taxon>
        <taxon>Gammaproteobacteria</taxon>
        <taxon>Moraxellales</taxon>
        <taxon>Moraxellaceae</taxon>
        <taxon>Acinetobacter</taxon>
    </lineage>
</organism>
<evidence type="ECO:0000313" key="2">
    <source>
        <dbReference type="EMBL" id="PKF33319.1"/>
    </source>
</evidence>
<feature type="transmembrane region" description="Helical" evidence="1">
    <location>
        <begin position="36"/>
        <end position="55"/>
    </location>
</feature>
<dbReference type="RefSeq" id="WP_101236514.1">
    <property type="nucleotide sequence ID" value="NZ_PISJ01000013.1"/>
</dbReference>
<keyword evidence="1" id="KW-0812">Transmembrane</keyword>
<evidence type="ECO:0000313" key="3">
    <source>
        <dbReference type="Proteomes" id="UP000233553"/>
    </source>
</evidence>
<gene>
    <name evidence="2" type="ORF">CW311_10905</name>
</gene>
<protein>
    <recommendedName>
        <fullName evidence="4">DUF3325 domain-containing protein</fullName>
    </recommendedName>
</protein>
<dbReference type="Proteomes" id="UP000233553">
    <property type="component" value="Unassembled WGS sequence"/>
</dbReference>
<proteinExistence type="predicted"/>